<feature type="compositionally biased region" description="Low complexity" evidence="1">
    <location>
        <begin position="28"/>
        <end position="39"/>
    </location>
</feature>
<reference evidence="2" key="2">
    <citation type="submission" date="2018-05" db="EMBL/GenBank/DDBJ databases">
        <title>OpunRS2 (Oryza punctata Reference Sequence Version 2).</title>
        <authorList>
            <person name="Zhang J."/>
            <person name="Kudrna D."/>
            <person name="Lee S."/>
            <person name="Talag J."/>
            <person name="Welchert J."/>
            <person name="Wing R.A."/>
        </authorList>
    </citation>
    <scope>NUCLEOTIDE SEQUENCE [LARGE SCALE GENOMIC DNA]</scope>
</reference>
<dbReference type="Gramene" id="OPUNC06G08910.1">
    <property type="protein sequence ID" value="OPUNC06G08910.1"/>
    <property type="gene ID" value="OPUNC06G08910"/>
</dbReference>
<proteinExistence type="predicted"/>
<reference evidence="2" key="1">
    <citation type="submission" date="2015-04" db="UniProtKB">
        <authorList>
            <consortium name="EnsemblPlants"/>
        </authorList>
    </citation>
    <scope>IDENTIFICATION</scope>
</reference>
<feature type="region of interest" description="Disordered" evidence="1">
    <location>
        <begin position="26"/>
        <end position="72"/>
    </location>
</feature>
<dbReference type="EnsemblPlants" id="OPUNC06G08910.1">
    <property type="protein sequence ID" value="OPUNC06G08910.1"/>
    <property type="gene ID" value="OPUNC06G08910"/>
</dbReference>
<accession>A0A0E0L9Y2</accession>
<sequence>MGRSRGEWDEILCWWPRVRVLSKDVVGSSLKTSPKSSSSFHVRRRRPDWETRHKSQGLRRKTSSPRRSSPNP</sequence>
<evidence type="ECO:0000313" key="2">
    <source>
        <dbReference type="EnsemblPlants" id="OPUNC06G08910.1"/>
    </source>
</evidence>
<dbReference type="HOGENOM" id="CLU_2726599_0_0_1"/>
<dbReference type="Proteomes" id="UP000026962">
    <property type="component" value="Chromosome 6"/>
</dbReference>
<name>A0A0E0L9Y2_ORYPU</name>
<keyword evidence="3" id="KW-1185">Reference proteome</keyword>
<feature type="compositionally biased region" description="Basic residues" evidence="1">
    <location>
        <begin position="54"/>
        <end position="64"/>
    </location>
</feature>
<dbReference type="AlphaFoldDB" id="A0A0E0L9Y2"/>
<protein>
    <submittedName>
        <fullName evidence="2">Uncharacterized protein</fullName>
    </submittedName>
</protein>
<organism evidence="2">
    <name type="scientific">Oryza punctata</name>
    <name type="common">Red rice</name>
    <dbReference type="NCBI Taxonomy" id="4537"/>
    <lineage>
        <taxon>Eukaryota</taxon>
        <taxon>Viridiplantae</taxon>
        <taxon>Streptophyta</taxon>
        <taxon>Embryophyta</taxon>
        <taxon>Tracheophyta</taxon>
        <taxon>Spermatophyta</taxon>
        <taxon>Magnoliopsida</taxon>
        <taxon>Liliopsida</taxon>
        <taxon>Poales</taxon>
        <taxon>Poaceae</taxon>
        <taxon>BOP clade</taxon>
        <taxon>Oryzoideae</taxon>
        <taxon>Oryzeae</taxon>
        <taxon>Oryzinae</taxon>
        <taxon>Oryza</taxon>
    </lineage>
</organism>
<evidence type="ECO:0000256" key="1">
    <source>
        <dbReference type="SAM" id="MobiDB-lite"/>
    </source>
</evidence>
<evidence type="ECO:0000313" key="3">
    <source>
        <dbReference type="Proteomes" id="UP000026962"/>
    </source>
</evidence>